<sequence length="272" mass="29736">MLALCRAQEALGRLDEVAHRSPLGKGWGHAVRLREVQQLAHLHGIHVSLREVWQTQLPGSTTRIATVPMVRPYLDAVMGECPRWLSELGGTMPRSAQTALWHLRMLRRGTAPAFDRLPAMLAAVGALRDVWLPLVTAITAHPTDYLAALHTTTQTDSADPLVSHFAHSIVNACHAEITLIDRLTALRTHLLTTARGHTGHILEVIAALTTTPVLNNRWISEQHKITTKAATNITDTLVSQGILAPHPYFKWGAVLPCACTEPFSSWAGCVAV</sequence>
<dbReference type="EMBL" id="CP001630">
    <property type="protein sequence ID" value="ACU37543.1"/>
    <property type="molecule type" value="Genomic_DNA"/>
</dbReference>
<keyword evidence="2" id="KW-1185">Reference proteome</keyword>
<reference evidence="1 2" key="1">
    <citation type="journal article" date="2009" name="Stand. Genomic Sci.">
        <title>Complete genome sequence of Actinosynnema mirum type strain (101).</title>
        <authorList>
            <person name="Land M."/>
            <person name="Lapidus A."/>
            <person name="Mayilraj S."/>
            <person name="Chen F."/>
            <person name="Copeland A."/>
            <person name="Del Rio T.G."/>
            <person name="Nolan M."/>
            <person name="Lucas S."/>
            <person name="Tice H."/>
            <person name="Cheng J.F."/>
            <person name="Chertkov O."/>
            <person name="Bruce D."/>
            <person name="Goodwin L."/>
            <person name="Pitluck S."/>
            <person name="Rohde M."/>
            <person name="Goker M."/>
            <person name="Pati A."/>
            <person name="Ivanova N."/>
            <person name="Mavromatis K."/>
            <person name="Chen A."/>
            <person name="Palaniappan K."/>
            <person name="Hauser L."/>
            <person name="Chang Y.J."/>
            <person name="Jeffries C.C."/>
            <person name="Brettin T."/>
            <person name="Detter J.C."/>
            <person name="Han C."/>
            <person name="Chain P."/>
            <person name="Tindall B.J."/>
            <person name="Bristow J."/>
            <person name="Eisen J.A."/>
            <person name="Markowitz V."/>
            <person name="Hugenholtz P."/>
            <person name="Kyrpides N.C."/>
            <person name="Klenk H.P."/>
        </authorList>
    </citation>
    <scope>NUCLEOTIDE SEQUENCE [LARGE SCALE GENOMIC DNA]</scope>
    <source>
        <strain evidence="2">ATCC 29888 / DSM 43827 / JCM 3225 / NBRC 14064 / NCIMB 13271 / NRRL B-12336 / IMRU 3971 / 101</strain>
    </source>
</reference>
<dbReference type="KEGG" id="ami:Amir_3658"/>
<dbReference type="eggNOG" id="COG3177">
    <property type="taxonomic scope" value="Bacteria"/>
</dbReference>
<name>C6WBX6_ACTMD</name>
<evidence type="ECO:0000313" key="1">
    <source>
        <dbReference type="EMBL" id="ACU37543.1"/>
    </source>
</evidence>
<proteinExistence type="predicted"/>
<accession>C6WBX6</accession>
<organism evidence="1 2">
    <name type="scientific">Actinosynnema mirum (strain ATCC 29888 / DSM 43827 / JCM 3225 / NBRC 14064 / NCIMB 13271 / NRRL B-12336 / IMRU 3971 / 101)</name>
    <dbReference type="NCBI Taxonomy" id="446462"/>
    <lineage>
        <taxon>Bacteria</taxon>
        <taxon>Bacillati</taxon>
        <taxon>Actinomycetota</taxon>
        <taxon>Actinomycetes</taxon>
        <taxon>Pseudonocardiales</taxon>
        <taxon>Pseudonocardiaceae</taxon>
        <taxon>Actinosynnema</taxon>
    </lineage>
</organism>
<protein>
    <submittedName>
        <fullName evidence="1">Uncharacterized protein</fullName>
    </submittedName>
</protein>
<evidence type="ECO:0000313" key="2">
    <source>
        <dbReference type="Proteomes" id="UP000002213"/>
    </source>
</evidence>
<dbReference type="AlphaFoldDB" id="C6WBX6"/>
<dbReference type="HOGENOM" id="CLU_1021701_0_0_11"/>
<gene>
    <name evidence="1" type="ordered locus">Amir_3658</name>
</gene>
<dbReference type="Proteomes" id="UP000002213">
    <property type="component" value="Chromosome"/>
</dbReference>